<proteinExistence type="predicted"/>
<dbReference type="Proteomes" id="UP001153076">
    <property type="component" value="Unassembled WGS sequence"/>
</dbReference>
<accession>A0A9Q1GLT2</accession>
<reference evidence="2" key="1">
    <citation type="submission" date="2022-04" db="EMBL/GenBank/DDBJ databases">
        <title>Carnegiea gigantea Genome sequencing and assembly v2.</title>
        <authorList>
            <person name="Copetti D."/>
            <person name="Sanderson M.J."/>
            <person name="Burquez A."/>
            <person name="Wojciechowski M.F."/>
        </authorList>
    </citation>
    <scope>NUCLEOTIDE SEQUENCE</scope>
    <source>
        <strain evidence="2">SGP5-SGP5p</strain>
        <tissue evidence="2">Aerial part</tissue>
    </source>
</reference>
<sequence length="170" mass="18747">MGVLDMLRLVEEVMREGLRGRLMWYSLKCNQMELLPLGRDADMGKLMKGNDEYAYVYVAGSEDGGVRAKAGGVGSEQVPRSAAEDNAEEGEQADDPVVLGLKVDKRKTELQKWKNGVGGRIEMKLRKTLANIGYVADVKLFNTALGEYGVSLTNNRSLVVNLTRRTCSCK</sequence>
<evidence type="ECO:0000313" key="3">
    <source>
        <dbReference type="Proteomes" id="UP001153076"/>
    </source>
</evidence>
<dbReference type="AlphaFoldDB" id="A0A9Q1GLT2"/>
<name>A0A9Q1GLT2_9CARY</name>
<evidence type="ECO:0000313" key="2">
    <source>
        <dbReference type="EMBL" id="KAJ8423056.1"/>
    </source>
</evidence>
<dbReference type="EMBL" id="JAKOGI010002065">
    <property type="protein sequence ID" value="KAJ8423056.1"/>
    <property type="molecule type" value="Genomic_DNA"/>
</dbReference>
<comment type="caution">
    <text evidence="2">The sequence shown here is derived from an EMBL/GenBank/DDBJ whole genome shotgun (WGS) entry which is preliminary data.</text>
</comment>
<gene>
    <name evidence="2" type="ORF">Cgig2_019826</name>
</gene>
<dbReference type="OrthoDB" id="1939383at2759"/>
<organism evidence="2 3">
    <name type="scientific">Carnegiea gigantea</name>
    <dbReference type="NCBI Taxonomy" id="171969"/>
    <lineage>
        <taxon>Eukaryota</taxon>
        <taxon>Viridiplantae</taxon>
        <taxon>Streptophyta</taxon>
        <taxon>Embryophyta</taxon>
        <taxon>Tracheophyta</taxon>
        <taxon>Spermatophyta</taxon>
        <taxon>Magnoliopsida</taxon>
        <taxon>eudicotyledons</taxon>
        <taxon>Gunneridae</taxon>
        <taxon>Pentapetalae</taxon>
        <taxon>Caryophyllales</taxon>
        <taxon>Cactineae</taxon>
        <taxon>Cactaceae</taxon>
        <taxon>Cactoideae</taxon>
        <taxon>Echinocereeae</taxon>
        <taxon>Carnegiea</taxon>
    </lineage>
</organism>
<keyword evidence="3" id="KW-1185">Reference proteome</keyword>
<evidence type="ECO:0000256" key="1">
    <source>
        <dbReference type="SAM" id="MobiDB-lite"/>
    </source>
</evidence>
<feature type="region of interest" description="Disordered" evidence="1">
    <location>
        <begin position="68"/>
        <end position="94"/>
    </location>
</feature>
<feature type="compositionally biased region" description="Acidic residues" evidence="1">
    <location>
        <begin position="85"/>
        <end position="94"/>
    </location>
</feature>
<protein>
    <submittedName>
        <fullName evidence="2">Uncharacterized protein</fullName>
    </submittedName>
</protein>